<feature type="compositionally biased region" description="Acidic residues" evidence="1">
    <location>
        <begin position="961"/>
        <end position="970"/>
    </location>
</feature>
<dbReference type="Proteomes" id="UP001329430">
    <property type="component" value="Chromosome 1"/>
</dbReference>
<feature type="signal peptide" evidence="2">
    <location>
        <begin position="1"/>
        <end position="27"/>
    </location>
</feature>
<dbReference type="Gene3D" id="2.170.140.10">
    <property type="entry name" value="Chitin binding domain"/>
    <property type="match status" value="1"/>
</dbReference>
<proteinExistence type="predicted"/>
<keyword evidence="5" id="KW-1185">Reference proteome</keyword>
<dbReference type="PANTHER" id="PTHR22933">
    <property type="entry name" value="FI18007P1-RELATED"/>
    <property type="match status" value="1"/>
</dbReference>
<dbReference type="PANTHER" id="PTHR22933:SF42">
    <property type="entry name" value="FI18455P1-RELATED"/>
    <property type="match status" value="1"/>
</dbReference>
<evidence type="ECO:0000313" key="5">
    <source>
        <dbReference type="Proteomes" id="UP001329430"/>
    </source>
</evidence>
<dbReference type="InterPro" id="IPR052976">
    <property type="entry name" value="Scoloptoxin-like"/>
</dbReference>
<dbReference type="PROSITE" id="PS50940">
    <property type="entry name" value="CHIT_BIND_II"/>
    <property type="match status" value="1"/>
</dbReference>
<accession>A0AAN7VR82</accession>
<dbReference type="InterPro" id="IPR002557">
    <property type="entry name" value="Chitin-bd_dom"/>
</dbReference>
<gene>
    <name evidence="4" type="ORF">RI129_000313</name>
</gene>
<feature type="region of interest" description="Disordered" evidence="1">
    <location>
        <begin position="953"/>
        <end position="997"/>
    </location>
</feature>
<dbReference type="AlphaFoldDB" id="A0AAN7VR82"/>
<organism evidence="4 5">
    <name type="scientific">Pyrocoelia pectoralis</name>
    <dbReference type="NCBI Taxonomy" id="417401"/>
    <lineage>
        <taxon>Eukaryota</taxon>
        <taxon>Metazoa</taxon>
        <taxon>Ecdysozoa</taxon>
        <taxon>Arthropoda</taxon>
        <taxon>Hexapoda</taxon>
        <taxon>Insecta</taxon>
        <taxon>Pterygota</taxon>
        <taxon>Neoptera</taxon>
        <taxon>Endopterygota</taxon>
        <taxon>Coleoptera</taxon>
        <taxon>Polyphaga</taxon>
        <taxon>Elateriformia</taxon>
        <taxon>Elateroidea</taxon>
        <taxon>Lampyridae</taxon>
        <taxon>Lampyrinae</taxon>
        <taxon>Pyrocoelia</taxon>
    </lineage>
</organism>
<evidence type="ECO:0000259" key="3">
    <source>
        <dbReference type="PROSITE" id="PS50940"/>
    </source>
</evidence>
<reference evidence="4 5" key="1">
    <citation type="journal article" date="2024" name="Insects">
        <title>An Improved Chromosome-Level Genome Assembly of the Firefly Pyrocoelia pectoralis.</title>
        <authorList>
            <person name="Fu X."/>
            <person name="Meyer-Rochow V.B."/>
            <person name="Ballantyne L."/>
            <person name="Zhu X."/>
        </authorList>
    </citation>
    <scope>NUCLEOTIDE SEQUENCE [LARGE SCALE GENOMIC DNA]</scope>
    <source>
        <strain evidence="4">XCY_ONT2</strain>
    </source>
</reference>
<evidence type="ECO:0000313" key="4">
    <source>
        <dbReference type="EMBL" id="KAK5649284.1"/>
    </source>
</evidence>
<feature type="region of interest" description="Disordered" evidence="1">
    <location>
        <begin position="143"/>
        <end position="189"/>
    </location>
</feature>
<keyword evidence="2" id="KW-0732">Signal</keyword>
<feature type="domain" description="Chitin-binding type-2" evidence="3">
    <location>
        <begin position="70"/>
        <end position="127"/>
    </location>
</feature>
<comment type="caution">
    <text evidence="4">The sequence shown here is derived from an EMBL/GenBank/DDBJ whole genome shotgun (WGS) entry which is preliminary data.</text>
</comment>
<dbReference type="GO" id="GO:0008061">
    <property type="term" value="F:chitin binding"/>
    <property type="evidence" value="ECO:0007669"/>
    <property type="project" value="InterPro"/>
</dbReference>
<feature type="compositionally biased region" description="Polar residues" evidence="1">
    <location>
        <begin position="151"/>
        <end position="189"/>
    </location>
</feature>
<dbReference type="InterPro" id="IPR036508">
    <property type="entry name" value="Chitin-bd_dom_sf"/>
</dbReference>
<dbReference type="SUPFAM" id="SSF57625">
    <property type="entry name" value="Invertebrate chitin-binding proteins"/>
    <property type="match status" value="1"/>
</dbReference>
<dbReference type="SMART" id="SM00494">
    <property type="entry name" value="ChtBD2"/>
    <property type="match status" value="1"/>
</dbReference>
<feature type="chain" id="PRO_5042843069" description="Chitin-binding type-2 domain-containing protein" evidence="2">
    <location>
        <begin position="28"/>
        <end position="1015"/>
    </location>
</feature>
<dbReference type="GO" id="GO:0005576">
    <property type="term" value="C:extracellular region"/>
    <property type="evidence" value="ECO:0007669"/>
    <property type="project" value="InterPro"/>
</dbReference>
<sequence length="1015" mass="114016">MTKYNYKLGLVVIFLVAFSLKKSSVTGLKEDSPVLHKTDYRERRDAGDYQKVDGTPSVEFPTYSHIPKTKFSCHDLEAGYYADLETDCQVFHICDEGRKLSFLCPNGTVFQQGELICDWWYKVNCTSAPSLYEESAEILQRENARRKSNRRSNYGTKQGVFSSRENYDTSGENPKDQLSITTEPFPQKYTSRSDRKFDAVRYEVSRNSIEPFKFYYDPTTVKYSQRFTQPYKFVKVDNRVQDINKNSLQELGIVIGPNNDLPLKTTAPDSSGKLRVSSYGNLLNNHHSGEAQEVQETASFIMNSRNRIPTNGKTYANHRESYSEVKDPRQYYQPSFSKLPNKPFYGSSVSPHVLSTVPISSTLIHFHPPTTETNRVNVEGRFSYSFKADLPLRKEIVTTTTKAPTTTFKPLSVSLNSNTEPNILSLHHDESNANNVKDSDITRININLPTLTTQDPNDVQTPTEKTVILETLTTPKIQTTSSISQSTDLISTSTTPHEVETRGSAIFQPMPFSVNPPSSQSTSVRPPIPQKNPFIIEVAPDAPQPTQPTPFTPSPTLSQIEENVNNMIGSLMNMLHQSNKANPNESRTSRPGLMIPPSSGPQTLHSLAIYFANALDNITSNTTEPSSTTLRTPTEDLLKDLLTQMTRNNYDNLFGRNVMETTTPIADDSENLVKDDRLNLIENVPNVRVLARVFTEALSAYLEDPETFKKVLLEVRPTEPSLIHNEITETDDDEVLNYSDSDLKPDHPYLHTTENPVSATWSYILALNTTKYASQNSLTETENLQSADSQSFISQLNKVSHHKSKGILEPNTLSIPLPTNHWTSSKDVENLWQKTLSINPADLNHNFDSFNVDSGDASIGSEEISNESNGSEVHYDLRTLPQIQLNSTQVHGILIDFMHSNHSQGSEKLQRILHKLNISENEFLKKMKEVEGNPFTRRLILLLINECNSSSEKVEGRAGDEIDTTEESDGDAVTASTEPNIVKRVTQSPPNEEEEDTRALQLLNSLYVIASKFGK</sequence>
<evidence type="ECO:0000256" key="1">
    <source>
        <dbReference type="SAM" id="MobiDB-lite"/>
    </source>
</evidence>
<evidence type="ECO:0000256" key="2">
    <source>
        <dbReference type="SAM" id="SignalP"/>
    </source>
</evidence>
<protein>
    <recommendedName>
        <fullName evidence="3">Chitin-binding type-2 domain-containing protein</fullName>
    </recommendedName>
</protein>
<feature type="compositionally biased region" description="Polar residues" evidence="1">
    <location>
        <begin position="974"/>
        <end position="990"/>
    </location>
</feature>
<dbReference type="Pfam" id="PF01607">
    <property type="entry name" value="CBM_14"/>
    <property type="match status" value="1"/>
</dbReference>
<name>A0AAN7VR82_9COLE</name>
<dbReference type="EMBL" id="JAVRBK010000001">
    <property type="protein sequence ID" value="KAK5649284.1"/>
    <property type="molecule type" value="Genomic_DNA"/>
</dbReference>